<evidence type="ECO:0000313" key="9">
    <source>
        <dbReference type="Proteomes" id="UP000001299"/>
    </source>
</evidence>
<dbReference type="InterPro" id="IPR008928">
    <property type="entry name" value="6-hairpin_glycosidase_sf"/>
</dbReference>
<dbReference type="AlphaFoldDB" id="E0RZW0"/>
<keyword evidence="2" id="KW-0136">Cellulose degradation</keyword>
<dbReference type="InterPro" id="IPR001701">
    <property type="entry name" value="Glyco_hydro_9"/>
</dbReference>
<dbReference type="GO" id="GO:0030245">
    <property type="term" value="P:cellulose catabolic process"/>
    <property type="evidence" value="ECO:0007669"/>
    <property type="project" value="UniProtKB-KW"/>
</dbReference>
<dbReference type="InterPro" id="IPR013783">
    <property type="entry name" value="Ig-like_fold"/>
</dbReference>
<dbReference type="HOGENOM" id="CLU_579765_0_0_9"/>
<dbReference type="STRING" id="515622.bpr_I2796"/>
<dbReference type="Proteomes" id="UP000001299">
    <property type="component" value="Chromosome 1"/>
</dbReference>
<dbReference type="CDD" id="cd02850">
    <property type="entry name" value="E_set_Cellulase_N"/>
    <property type="match status" value="1"/>
</dbReference>
<dbReference type="Gene3D" id="1.50.10.10">
    <property type="match status" value="1"/>
</dbReference>
<keyword evidence="5" id="KW-0732">Signal</keyword>
<sequence>MFYDMRGKNRVVAALMVLIMGSVAGCGASSAERSEEVVQETEVLEETGTQSQTSIETNIIEIPQQVPNILVDQTGFNVDSEKVAIFRGKRIPSDFSIINLESGETVYKGEVVKATLDEASGKYYGIGRFNDLREPGNYYIYADYIGESLSFSIGKDVYRAVFDEACRKYYTNRCGIAISQVDSGDNGHSACHTTEARLQENTETTIDVTGGWHMDELADRDVYIGTRIVDNLLLAYEMNPDAFTDETGIPESGNGIPDIIDELKYESDWLLKMQDTKTGGVYGAAVTVSNAGGDIFSAPVEVTPVSMDATISFAATMARFSYVYQQFDQEYATAALKASDRAWECFSINQSVYESTAAFRAAAQLYRATGSDKYQHVLDSFFARDDLMTLFETDENVFIGAVSYLSTNQEVDKEQCEKLIKALMKRSEAIAAKATESRYLVADAAEGEDFTTLLDEARCLTITNHIIYNHEYTTIIENHAHYMMGMNPSCVNFVTNSTERNHEDIEEYKGVMNDPQKDALLIFMLSVLEN</sequence>
<organism evidence="8 9">
    <name type="scientific">Butyrivibrio proteoclasticus (strain ATCC 51982 / DSM 14932 / B316)</name>
    <name type="common">Clostridium proteoclasticum</name>
    <dbReference type="NCBI Taxonomy" id="515622"/>
    <lineage>
        <taxon>Bacteria</taxon>
        <taxon>Bacillati</taxon>
        <taxon>Bacillota</taxon>
        <taxon>Clostridia</taxon>
        <taxon>Lachnospirales</taxon>
        <taxon>Lachnospiraceae</taxon>
        <taxon>Butyrivibrio</taxon>
    </lineage>
</organism>
<feature type="signal peptide" evidence="5">
    <location>
        <begin position="1"/>
        <end position="24"/>
    </location>
</feature>
<dbReference type="EMBL" id="CP001810">
    <property type="protein sequence ID" value="ADL35526.1"/>
    <property type="molecule type" value="Genomic_DNA"/>
</dbReference>
<feature type="domain" description="Cellulase Ig-like" evidence="7">
    <location>
        <begin position="65"/>
        <end position="146"/>
    </location>
</feature>
<dbReference type="eggNOG" id="COG4409">
    <property type="taxonomic scope" value="Bacteria"/>
</dbReference>
<dbReference type="KEGG" id="bpb:bpr_I2796"/>
<dbReference type="Pfam" id="PF00759">
    <property type="entry name" value="Glyco_hydro_9"/>
    <property type="match status" value="1"/>
</dbReference>
<dbReference type="Gene3D" id="2.60.40.10">
    <property type="entry name" value="Immunoglobulins"/>
    <property type="match status" value="1"/>
</dbReference>
<keyword evidence="3" id="KW-0119">Carbohydrate metabolism</keyword>
<dbReference type="Pfam" id="PF02927">
    <property type="entry name" value="CelD_N"/>
    <property type="match status" value="1"/>
</dbReference>
<dbReference type="GO" id="GO:0008810">
    <property type="term" value="F:cellulase activity"/>
    <property type="evidence" value="ECO:0007669"/>
    <property type="project" value="InterPro"/>
</dbReference>
<dbReference type="InterPro" id="IPR014756">
    <property type="entry name" value="Ig_E-set"/>
</dbReference>
<evidence type="ECO:0000256" key="3">
    <source>
        <dbReference type="ARBA" id="ARBA00023277"/>
    </source>
</evidence>
<feature type="domain" description="Glycoside hydrolase family 9" evidence="6">
    <location>
        <begin position="158"/>
        <end position="500"/>
    </location>
</feature>
<dbReference type="InterPro" id="IPR012341">
    <property type="entry name" value="6hp_glycosidase-like_sf"/>
</dbReference>
<keyword evidence="4" id="KW-0624">Polysaccharide degradation</keyword>
<dbReference type="PROSITE" id="PS51257">
    <property type="entry name" value="PROKAR_LIPOPROTEIN"/>
    <property type="match status" value="1"/>
</dbReference>
<evidence type="ECO:0000256" key="2">
    <source>
        <dbReference type="ARBA" id="ARBA00023001"/>
    </source>
</evidence>
<comment type="similarity">
    <text evidence="1">Belongs to the glycosyl hydrolase 9 (cellulase E) family.</text>
</comment>
<keyword evidence="9" id="KW-1185">Reference proteome</keyword>
<proteinExistence type="inferred from homology"/>
<dbReference type="SUPFAM" id="SSF81296">
    <property type="entry name" value="E set domains"/>
    <property type="match status" value="1"/>
</dbReference>
<reference evidence="8 9" key="1">
    <citation type="journal article" date="2010" name="PLoS ONE">
        <title>The glycobiome of the rumen bacterium Butyrivibrio proteoclasticus B316(T) highlights adaptation to a polysaccharide-rich environment.</title>
        <authorList>
            <person name="Kelly W.J."/>
            <person name="Leahy S.C."/>
            <person name="Altermann E."/>
            <person name="Yeoman C.J."/>
            <person name="Dunne J.C."/>
            <person name="Kong Z."/>
            <person name="Pacheco D.M."/>
            <person name="Li D."/>
            <person name="Noel S.J."/>
            <person name="Moon C.D."/>
            <person name="Cookson A.L."/>
            <person name="Attwood G.T."/>
        </authorList>
    </citation>
    <scope>NUCLEOTIDE SEQUENCE [LARGE SCALE GENOMIC DNA]</scope>
    <source>
        <strain evidence="9">ATCC 51982 / DSM 14932 / B316</strain>
    </source>
</reference>
<evidence type="ECO:0000259" key="7">
    <source>
        <dbReference type="Pfam" id="PF02927"/>
    </source>
</evidence>
<dbReference type="InterPro" id="IPR004197">
    <property type="entry name" value="Cellulase_Ig-like"/>
</dbReference>
<gene>
    <name evidence="8" type="primary">cel9A</name>
    <name evidence="8" type="ordered locus">bpr_I2796</name>
</gene>
<evidence type="ECO:0000256" key="1">
    <source>
        <dbReference type="ARBA" id="ARBA00007072"/>
    </source>
</evidence>
<evidence type="ECO:0000259" key="6">
    <source>
        <dbReference type="Pfam" id="PF00759"/>
    </source>
</evidence>
<evidence type="ECO:0000313" key="8">
    <source>
        <dbReference type="EMBL" id="ADL35526.1"/>
    </source>
</evidence>
<evidence type="ECO:0000256" key="4">
    <source>
        <dbReference type="ARBA" id="ARBA00023326"/>
    </source>
</evidence>
<evidence type="ECO:0000256" key="5">
    <source>
        <dbReference type="SAM" id="SignalP"/>
    </source>
</evidence>
<accession>E0RZW0</accession>
<name>E0RZW0_BUTPB</name>
<protein>
    <submittedName>
        <fullName evidence="8">Endo-1,4-beta-glucanase Cel9A</fullName>
    </submittedName>
</protein>
<feature type="chain" id="PRO_5038594866" evidence="5">
    <location>
        <begin position="25"/>
        <end position="530"/>
    </location>
</feature>
<dbReference type="SUPFAM" id="SSF48208">
    <property type="entry name" value="Six-hairpin glycosidases"/>
    <property type="match status" value="1"/>
</dbReference>
<dbReference type="CAZy" id="GH9">
    <property type="family name" value="Glycoside Hydrolase Family 9"/>
</dbReference>